<dbReference type="EMBL" id="CYZP01000040">
    <property type="protein sequence ID" value="CUO57575.1"/>
    <property type="molecule type" value="Genomic_DNA"/>
</dbReference>
<dbReference type="InterPro" id="IPR000157">
    <property type="entry name" value="TIR_dom"/>
</dbReference>
<sequence>MKVFISYSSKDKIFAEKLSRDLLKLDLDVWLDKWEIKVGDSLISKISSGLSESDYLIIILSNNSILSEWVNRELNYSLLEEINNSQIKVLPVIIANCNVPVFLKDKLYADFRKDYQSGFNVLVEVLTQSEVSPAVLIKGVDFLSSEDKKSLCMEIVVANDSNKEVWLTELQLHSLTKLAGCGSSPFLFTANYRVVVSCLLKVQDKYYDLTGKVFEGDEKKYSKNVSGKFDYIDSSGSQTWDIQMVIPIRLRVSAKDRLCIRMIFLKSKKKLIKKSGRTGSCYIGGVILNELNVKLLTEQNKETSYTLQDKDDFVKFIANN</sequence>
<organism evidence="2 3">
    <name type="scientific">Blautia obeum</name>
    <dbReference type="NCBI Taxonomy" id="40520"/>
    <lineage>
        <taxon>Bacteria</taxon>
        <taxon>Bacillati</taxon>
        <taxon>Bacillota</taxon>
        <taxon>Clostridia</taxon>
        <taxon>Lachnospirales</taxon>
        <taxon>Lachnospiraceae</taxon>
        <taxon>Blautia</taxon>
    </lineage>
</organism>
<dbReference type="Gene3D" id="3.40.50.10140">
    <property type="entry name" value="Toll/interleukin-1 receptor homology (TIR) domain"/>
    <property type="match status" value="1"/>
</dbReference>
<evidence type="ECO:0000313" key="2">
    <source>
        <dbReference type="EMBL" id="CUO57575.1"/>
    </source>
</evidence>
<dbReference type="Proteomes" id="UP000095645">
    <property type="component" value="Unassembled WGS sequence"/>
</dbReference>
<evidence type="ECO:0000313" key="3">
    <source>
        <dbReference type="Proteomes" id="UP000095645"/>
    </source>
</evidence>
<name>A0A174GAT4_9FIRM</name>
<dbReference type="AlphaFoldDB" id="A0A174GAT4"/>
<dbReference type="SUPFAM" id="SSF52200">
    <property type="entry name" value="Toll/Interleukin receptor TIR domain"/>
    <property type="match status" value="1"/>
</dbReference>
<evidence type="ECO:0000259" key="1">
    <source>
        <dbReference type="PROSITE" id="PS50104"/>
    </source>
</evidence>
<gene>
    <name evidence="2" type="ORF">ERS852476_03285</name>
</gene>
<dbReference type="RefSeq" id="WP_055058756.1">
    <property type="nucleotide sequence ID" value="NZ_CYZP01000040.1"/>
</dbReference>
<feature type="domain" description="TIR" evidence="1">
    <location>
        <begin position="1"/>
        <end position="131"/>
    </location>
</feature>
<dbReference type="GO" id="GO:0007165">
    <property type="term" value="P:signal transduction"/>
    <property type="evidence" value="ECO:0007669"/>
    <property type="project" value="InterPro"/>
</dbReference>
<reference evidence="2 3" key="1">
    <citation type="submission" date="2015-09" db="EMBL/GenBank/DDBJ databases">
        <authorList>
            <consortium name="Pathogen Informatics"/>
        </authorList>
    </citation>
    <scope>NUCLEOTIDE SEQUENCE [LARGE SCALE GENOMIC DNA]</scope>
    <source>
        <strain evidence="2 3">2789STDY5834861</strain>
    </source>
</reference>
<dbReference type="InterPro" id="IPR035897">
    <property type="entry name" value="Toll_tir_struct_dom_sf"/>
</dbReference>
<dbReference type="Pfam" id="PF13676">
    <property type="entry name" value="TIR_2"/>
    <property type="match status" value="1"/>
</dbReference>
<dbReference type="SMART" id="SM00255">
    <property type="entry name" value="TIR"/>
    <property type="match status" value="1"/>
</dbReference>
<dbReference type="PROSITE" id="PS50104">
    <property type="entry name" value="TIR"/>
    <property type="match status" value="1"/>
</dbReference>
<protein>
    <submittedName>
        <fullName evidence="2">TIR domain</fullName>
    </submittedName>
</protein>
<proteinExistence type="predicted"/>
<accession>A0A174GAT4</accession>